<keyword evidence="8" id="KW-1185">Reference proteome</keyword>
<evidence type="ECO:0000256" key="4">
    <source>
        <dbReference type="RuleBase" id="RU004262"/>
    </source>
</evidence>
<keyword evidence="3" id="KW-0964">Secreted</keyword>
<name>A0A8J9UXC5_9NEOP</name>
<feature type="signal peptide" evidence="5">
    <location>
        <begin position="1"/>
        <end position="18"/>
    </location>
</feature>
<protein>
    <recommendedName>
        <fullName evidence="6">Lipase domain-containing protein</fullName>
    </recommendedName>
</protein>
<evidence type="ECO:0000256" key="5">
    <source>
        <dbReference type="SAM" id="SignalP"/>
    </source>
</evidence>
<gene>
    <name evidence="7" type="ORF">BINO364_LOCUS13441</name>
</gene>
<organism evidence="7 8">
    <name type="scientific">Brenthis ino</name>
    <name type="common">lesser marbled fritillary</name>
    <dbReference type="NCBI Taxonomy" id="405034"/>
    <lineage>
        <taxon>Eukaryota</taxon>
        <taxon>Metazoa</taxon>
        <taxon>Ecdysozoa</taxon>
        <taxon>Arthropoda</taxon>
        <taxon>Hexapoda</taxon>
        <taxon>Insecta</taxon>
        <taxon>Pterygota</taxon>
        <taxon>Neoptera</taxon>
        <taxon>Endopterygota</taxon>
        <taxon>Lepidoptera</taxon>
        <taxon>Glossata</taxon>
        <taxon>Ditrysia</taxon>
        <taxon>Papilionoidea</taxon>
        <taxon>Nymphalidae</taxon>
        <taxon>Heliconiinae</taxon>
        <taxon>Argynnini</taxon>
        <taxon>Brenthis</taxon>
    </lineage>
</organism>
<dbReference type="OrthoDB" id="199913at2759"/>
<dbReference type="InterPro" id="IPR029058">
    <property type="entry name" value="AB_hydrolase_fold"/>
</dbReference>
<dbReference type="PANTHER" id="PTHR11610:SF173">
    <property type="entry name" value="LIPASE DOMAIN-CONTAINING PROTEIN-RELATED"/>
    <property type="match status" value="1"/>
</dbReference>
<keyword evidence="5" id="KW-0732">Signal</keyword>
<dbReference type="EMBL" id="OV170227">
    <property type="protein sequence ID" value="CAH0728196.1"/>
    <property type="molecule type" value="Genomic_DNA"/>
</dbReference>
<dbReference type="PANTHER" id="PTHR11610">
    <property type="entry name" value="LIPASE"/>
    <property type="match status" value="1"/>
</dbReference>
<evidence type="ECO:0000313" key="8">
    <source>
        <dbReference type="Proteomes" id="UP000838878"/>
    </source>
</evidence>
<evidence type="ECO:0000259" key="6">
    <source>
        <dbReference type="Pfam" id="PF00151"/>
    </source>
</evidence>
<accession>A0A8J9UXC5</accession>
<dbReference type="GO" id="GO:0016042">
    <property type="term" value="P:lipid catabolic process"/>
    <property type="evidence" value="ECO:0007669"/>
    <property type="project" value="TreeGrafter"/>
</dbReference>
<comment type="similarity">
    <text evidence="2 4">Belongs to the AB hydrolase superfamily. Lipase family.</text>
</comment>
<dbReference type="Pfam" id="PF00151">
    <property type="entry name" value="Lipase"/>
    <property type="match status" value="1"/>
</dbReference>
<dbReference type="PRINTS" id="PR00821">
    <property type="entry name" value="TAGLIPASE"/>
</dbReference>
<dbReference type="Proteomes" id="UP000838878">
    <property type="component" value="Chromosome 7"/>
</dbReference>
<dbReference type="InterPro" id="IPR000734">
    <property type="entry name" value="TAG_lipase"/>
</dbReference>
<feature type="non-terminal residue" evidence="7">
    <location>
        <position position="344"/>
    </location>
</feature>
<dbReference type="AlphaFoldDB" id="A0A8J9UXC5"/>
<evidence type="ECO:0000256" key="1">
    <source>
        <dbReference type="ARBA" id="ARBA00004613"/>
    </source>
</evidence>
<dbReference type="GO" id="GO:0017171">
    <property type="term" value="F:serine hydrolase activity"/>
    <property type="evidence" value="ECO:0007669"/>
    <property type="project" value="TreeGrafter"/>
</dbReference>
<feature type="chain" id="PRO_5035424046" description="Lipase domain-containing protein" evidence="5">
    <location>
        <begin position="19"/>
        <end position="344"/>
    </location>
</feature>
<evidence type="ECO:0000313" key="7">
    <source>
        <dbReference type="EMBL" id="CAH0728196.1"/>
    </source>
</evidence>
<sequence>MNKLQLYGAFFAMASVTALLPPLNSGIDHLVRAASATCDALPLEVLFNWPSTPDVDVVEYYHDGKRTYKLSKAHINLRDRLPYVLVIYIPGWWNTPTDESAQTLSKALLLKNSLILILDTRDTFCRGYVASASRVSGVSQKVFKFIKNLHADGYPMSSVHFVGFSLGAHVAGMVGKLVQSKLNRKIGKITALDPARPCFTKLSKYRLDKRDAKFVQVIHTSAGVLGLEQPLGHADVYVNGVLAPQPECRERTISLECDHAQSWKLFSASVANERSLMGRRCKSWNELSSGRCTGNETMVGYGCSSNVRGMFLYKSQHRSQYTSQESLRQVKVFNPFDFRTWWSS</sequence>
<evidence type="ECO:0000256" key="3">
    <source>
        <dbReference type="ARBA" id="ARBA00022525"/>
    </source>
</evidence>
<dbReference type="GO" id="GO:0016298">
    <property type="term" value="F:lipase activity"/>
    <property type="evidence" value="ECO:0007669"/>
    <property type="project" value="InterPro"/>
</dbReference>
<evidence type="ECO:0000256" key="2">
    <source>
        <dbReference type="ARBA" id="ARBA00010701"/>
    </source>
</evidence>
<proteinExistence type="inferred from homology"/>
<comment type="subcellular location">
    <subcellularLocation>
        <location evidence="1">Secreted</location>
    </subcellularLocation>
</comment>
<dbReference type="Gene3D" id="3.40.50.1820">
    <property type="entry name" value="alpha/beta hydrolase"/>
    <property type="match status" value="1"/>
</dbReference>
<reference evidence="7" key="1">
    <citation type="submission" date="2021-12" db="EMBL/GenBank/DDBJ databases">
        <authorList>
            <person name="Martin H S."/>
        </authorList>
    </citation>
    <scope>NUCLEOTIDE SEQUENCE</scope>
</reference>
<dbReference type="SUPFAM" id="SSF53474">
    <property type="entry name" value="alpha/beta-Hydrolases"/>
    <property type="match status" value="1"/>
</dbReference>
<dbReference type="InterPro" id="IPR013818">
    <property type="entry name" value="Lipase"/>
</dbReference>
<feature type="domain" description="Lipase" evidence="6">
    <location>
        <begin position="85"/>
        <end position="294"/>
    </location>
</feature>
<dbReference type="GO" id="GO:0005615">
    <property type="term" value="C:extracellular space"/>
    <property type="evidence" value="ECO:0007669"/>
    <property type="project" value="TreeGrafter"/>
</dbReference>